<keyword evidence="10" id="KW-1208">Phospholipid metabolism</keyword>
<keyword evidence="13" id="KW-1185">Reference proteome</keyword>
<keyword evidence="8" id="KW-0443">Lipid metabolism</keyword>
<sequence>MPRYESGLFIYNGNADSENSEQNLAMTLPSISQTVKELTVIQTDSLEDFKQTCCEYSSKVDILIILGGDGTLHECINCLADQEQRPVIAVLPAGTSNDFSRVLGTPQNLQLAAKQLLHGEEVKVDIGEADDHYFINFWGIGLVAETSSNIDKEQKNRIGVLSYFISALKTMNQTDPFSFTIEVDGKKVSEEAVMVLVMNGRFIGTREVPLPNSQLQDGKFDVLIVKNSNLTTFKELITMNKPGTDPSKFQELSHMQGEKIRIDVEKDKEVDMDGEIVGRTPTTIKGLPNHFTFLCADTNVFNNVQGNENMQ</sequence>
<dbReference type="Gene3D" id="3.40.50.10330">
    <property type="entry name" value="Probable inorganic polyphosphate/atp-NAD kinase, domain 1"/>
    <property type="match status" value="1"/>
</dbReference>
<dbReference type="EMBL" id="CP095075">
    <property type="protein sequence ID" value="UOR10336.1"/>
    <property type="molecule type" value="Genomic_DNA"/>
</dbReference>
<evidence type="ECO:0000256" key="3">
    <source>
        <dbReference type="ARBA" id="ARBA00022516"/>
    </source>
</evidence>
<keyword evidence="4" id="KW-0808">Transferase</keyword>
<proteinExistence type="inferred from homology"/>
<dbReference type="PANTHER" id="PTHR12358:SF107">
    <property type="entry name" value="LIPID KINASE BMRU-RELATED"/>
    <property type="match status" value="1"/>
</dbReference>
<keyword evidence="9" id="KW-0594">Phospholipid biosynthesis</keyword>
<dbReference type="NCBIfam" id="TIGR00147">
    <property type="entry name" value="YegS/Rv2252/BmrU family lipid kinase"/>
    <property type="match status" value="1"/>
</dbReference>
<keyword evidence="6 12" id="KW-0418">Kinase</keyword>
<dbReference type="RefSeq" id="WP_245029432.1">
    <property type="nucleotide sequence ID" value="NZ_CP095075.1"/>
</dbReference>
<evidence type="ECO:0000256" key="2">
    <source>
        <dbReference type="ARBA" id="ARBA00005983"/>
    </source>
</evidence>
<dbReference type="InterPro" id="IPR050187">
    <property type="entry name" value="Lipid_Phosphate_FormReg"/>
</dbReference>
<evidence type="ECO:0000256" key="4">
    <source>
        <dbReference type="ARBA" id="ARBA00022679"/>
    </source>
</evidence>
<comment type="cofactor">
    <cofactor evidence="1">
        <name>Mg(2+)</name>
        <dbReference type="ChEBI" id="CHEBI:18420"/>
    </cofactor>
</comment>
<dbReference type="Proteomes" id="UP000830326">
    <property type="component" value="Chromosome"/>
</dbReference>
<evidence type="ECO:0000256" key="8">
    <source>
        <dbReference type="ARBA" id="ARBA00023098"/>
    </source>
</evidence>
<evidence type="ECO:0000256" key="5">
    <source>
        <dbReference type="ARBA" id="ARBA00022741"/>
    </source>
</evidence>
<comment type="similarity">
    <text evidence="2">Belongs to the diacylglycerol/lipid kinase family.</text>
</comment>
<keyword evidence="5" id="KW-0547">Nucleotide-binding</keyword>
<protein>
    <submittedName>
        <fullName evidence="12">YegS/Rv2252/BmrU family lipid kinase</fullName>
    </submittedName>
</protein>
<dbReference type="InterPro" id="IPR005218">
    <property type="entry name" value="Diacylglycerol/lipid_kinase"/>
</dbReference>
<dbReference type="GO" id="GO:0016301">
    <property type="term" value="F:kinase activity"/>
    <property type="evidence" value="ECO:0007669"/>
    <property type="project" value="UniProtKB-KW"/>
</dbReference>
<evidence type="ECO:0000313" key="13">
    <source>
        <dbReference type="Proteomes" id="UP000830326"/>
    </source>
</evidence>
<keyword evidence="7" id="KW-0067">ATP-binding</keyword>
<name>A0ABY4H731_9BACI</name>
<dbReference type="SUPFAM" id="SSF111331">
    <property type="entry name" value="NAD kinase/diacylglycerol kinase-like"/>
    <property type="match status" value="1"/>
</dbReference>
<evidence type="ECO:0000256" key="6">
    <source>
        <dbReference type="ARBA" id="ARBA00022777"/>
    </source>
</evidence>
<dbReference type="Pfam" id="PF00781">
    <property type="entry name" value="DAGK_cat"/>
    <property type="match status" value="1"/>
</dbReference>
<dbReference type="Gene3D" id="2.60.200.40">
    <property type="match status" value="1"/>
</dbReference>
<dbReference type="Pfam" id="PF19279">
    <property type="entry name" value="YegS_C"/>
    <property type="match status" value="1"/>
</dbReference>
<evidence type="ECO:0000256" key="10">
    <source>
        <dbReference type="ARBA" id="ARBA00023264"/>
    </source>
</evidence>
<accession>A0ABY4H731</accession>
<dbReference type="InterPro" id="IPR017438">
    <property type="entry name" value="ATP-NAD_kinase_N"/>
</dbReference>
<evidence type="ECO:0000256" key="9">
    <source>
        <dbReference type="ARBA" id="ARBA00023209"/>
    </source>
</evidence>
<dbReference type="InterPro" id="IPR001206">
    <property type="entry name" value="Diacylglycerol_kinase_cat_dom"/>
</dbReference>
<dbReference type="InterPro" id="IPR016064">
    <property type="entry name" value="NAD/diacylglycerol_kinase_sf"/>
</dbReference>
<evidence type="ECO:0000256" key="1">
    <source>
        <dbReference type="ARBA" id="ARBA00001946"/>
    </source>
</evidence>
<gene>
    <name evidence="12" type="ORF">MUO15_11550</name>
</gene>
<dbReference type="InterPro" id="IPR045540">
    <property type="entry name" value="YegS/DAGK_C"/>
</dbReference>
<evidence type="ECO:0000259" key="11">
    <source>
        <dbReference type="PROSITE" id="PS50146"/>
    </source>
</evidence>
<feature type="domain" description="DAGKc" evidence="11">
    <location>
        <begin position="2"/>
        <end position="133"/>
    </location>
</feature>
<keyword evidence="3" id="KW-0444">Lipid biosynthesis</keyword>
<dbReference type="PROSITE" id="PS50146">
    <property type="entry name" value="DAGK"/>
    <property type="match status" value="1"/>
</dbReference>
<organism evidence="12 13">
    <name type="scientific">Halobacillus amylolyticus</name>
    <dbReference type="NCBI Taxonomy" id="2932259"/>
    <lineage>
        <taxon>Bacteria</taxon>
        <taxon>Bacillati</taxon>
        <taxon>Bacillota</taxon>
        <taxon>Bacilli</taxon>
        <taxon>Bacillales</taxon>
        <taxon>Bacillaceae</taxon>
        <taxon>Halobacillus</taxon>
    </lineage>
</organism>
<dbReference type="PANTHER" id="PTHR12358">
    <property type="entry name" value="SPHINGOSINE KINASE"/>
    <property type="match status" value="1"/>
</dbReference>
<dbReference type="SMART" id="SM00046">
    <property type="entry name" value="DAGKc"/>
    <property type="match status" value="1"/>
</dbReference>
<reference evidence="12" key="1">
    <citation type="submission" date="2022-04" db="EMBL/GenBank/DDBJ databases">
        <title>Halobacillus sp. isolated from saltern.</title>
        <authorList>
            <person name="Won M."/>
            <person name="Lee C.-M."/>
            <person name="Woen H.-Y."/>
            <person name="Kwon S.-W."/>
        </authorList>
    </citation>
    <scope>NUCLEOTIDE SEQUENCE</scope>
    <source>
        <strain evidence="12">SSHM10-5</strain>
    </source>
</reference>
<evidence type="ECO:0000256" key="7">
    <source>
        <dbReference type="ARBA" id="ARBA00022840"/>
    </source>
</evidence>
<evidence type="ECO:0000313" key="12">
    <source>
        <dbReference type="EMBL" id="UOR10336.1"/>
    </source>
</evidence>